<proteinExistence type="predicted"/>
<reference evidence="5 6" key="1">
    <citation type="submission" date="2016-11" db="EMBL/GenBank/DDBJ databases">
        <title>The macronuclear genome of Stentor coeruleus: a giant cell with tiny introns.</title>
        <authorList>
            <person name="Slabodnick M."/>
            <person name="Ruby J.G."/>
            <person name="Reiff S.B."/>
            <person name="Swart E.C."/>
            <person name="Gosai S."/>
            <person name="Prabakaran S."/>
            <person name="Witkowska E."/>
            <person name="Larue G.E."/>
            <person name="Fisher S."/>
            <person name="Freeman R.M."/>
            <person name="Gunawardena J."/>
            <person name="Chu W."/>
            <person name="Stover N.A."/>
            <person name="Gregory B.D."/>
            <person name="Nowacki M."/>
            <person name="Derisi J."/>
            <person name="Roy S.W."/>
            <person name="Marshall W.F."/>
            <person name="Sood P."/>
        </authorList>
    </citation>
    <scope>NUCLEOTIDE SEQUENCE [LARGE SCALE GENOMIC DNA]</scope>
    <source>
        <strain evidence="5">WM001</strain>
    </source>
</reference>
<dbReference type="EMBL" id="MPUH01000295">
    <property type="protein sequence ID" value="OMJ83672.1"/>
    <property type="molecule type" value="Genomic_DNA"/>
</dbReference>
<evidence type="ECO:0000256" key="3">
    <source>
        <dbReference type="ARBA" id="ARBA00022833"/>
    </source>
</evidence>
<keyword evidence="6" id="KW-1185">Reference proteome</keyword>
<evidence type="ECO:0000256" key="1">
    <source>
        <dbReference type="ARBA" id="ARBA00022723"/>
    </source>
</evidence>
<dbReference type="PROSITE" id="PS00518">
    <property type="entry name" value="ZF_RING_1"/>
    <property type="match status" value="1"/>
</dbReference>
<dbReference type="AlphaFoldDB" id="A0A1R2C3S8"/>
<evidence type="ECO:0000256" key="2">
    <source>
        <dbReference type="ARBA" id="ARBA00022771"/>
    </source>
</evidence>
<keyword evidence="3" id="KW-0862">Zinc</keyword>
<name>A0A1R2C3S8_9CILI</name>
<keyword evidence="1" id="KW-0479">Metal-binding</keyword>
<accession>A0A1R2C3S8</accession>
<protein>
    <recommendedName>
        <fullName evidence="7">RING-type domain-containing protein</fullName>
    </recommendedName>
</protein>
<comment type="caution">
    <text evidence="5">The sequence shown here is derived from an EMBL/GenBank/DDBJ whole genome shotgun (WGS) entry which is preliminary data.</text>
</comment>
<evidence type="ECO:0000313" key="6">
    <source>
        <dbReference type="Proteomes" id="UP000187209"/>
    </source>
</evidence>
<evidence type="ECO:0000256" key="4">
    <source>
        <dbReference type="SAM" id="MobiDB-lite"/>
    </source>
</evidence>
<organism evidence="5 6">
    <name type="scientific">Stentor coeruleus</name>
    <dbReference type="NCBI Taxonomy" id="5963"/>
    <lineage>
        <taxon>Eukaryota</taxon>
        <taxon>Sar</taxon>
        <taxon>Alveolata</taxon>
        <taxon>Ciliophora</taxon>
        <taxon>Postciliodesmatophora</taxon>
        <taxon>Heterotrichea</taxon>
        <taxon>Heterotrichida</taxon>
        <taxon>Stentoridae</taxon>
        <taxon>Stentor</taxon>
    </lineage>
</organism>
<feature type="region of interest" description="Disordered" evidence="4">
    <location>
        <begin position="303"/>
        <end position="330"/>
    </location>
</feature>
<sequence length="340" mass="38720">MFCDTKCLLCDQDQASKINHSFYHGVCTFHKSNLNPILICYYCNSNVQVNKIVDITNCYACNNITTKKSSPCGHILCENCEKECSLCKQNIIDLHENFSFRQTTINELPKTQTLINEEKYFENPEIIHLRNSISKNKCDFCMVKSACNLLECNHYLCDDCLTEGKCNLCIHFNSSFSNTMNLKNKIHLEEEKLNGFIKIPLENVEKECQTKDVSDNHSETIVVSGNPKRSTKIYADESFLLNINSLAKSDICKINTKLDEDKSKDSLLNANSKNESYLFECISFTPNENPKMIIDINQISRSTSNSKNNSYNSKSKTASLSINENDDDDDEKCCCSCTLF</sequence>
<dbReference type="InterPro" id="IPR017907">
    <property type="entry name" value="Znf_RING_CS"/>
</dbReference>
<dbReference type="Proteomes" id="UP000187209">
    <property type="component" value="Unassembled WGS sequence"/>
</dbReference>
<keyword evidence="2" id="KW-0863">Zinc-finger</keyword>
<feature type="compositionally biased region" description="Low complexity" evidence="4">
    <location>
        <begin position="303"/>
        <end position="319"/>
    </location>
</feature>
<evidence type="ECO:0008006" key="7">
    <source>
        <dbReference type="Google" id="ProtNLM"/>
    </source>
</evidence>
<dbReference type="GO" id="GO:0008270">
    <property type="term" value="F:zinc ion binding"/>
    <property type="evidence" value="ECO:0007669"/>
    <property type="project" value="UniProtKB-KW"/>
</dbReference>
<gene>
    <name evidence="5" type="ORF">SteCoe_15342</name>
</gene>
<evidence type="ECO:0000313" key="5">
    <source>
        <dbReference type="EMBL" id="OMJ83672.1"/>
    </source>
</evidence>